<organism evidence="2 3">
    <name type="scientific">Angomonas deanei</name>
    <dbReference type="NCBI Taxonomy" id="59799"/>
    <lineage>
        <taxon>Eukaryota</taxon>
        <taxon>Discoba</taxon>
        <taxon>Euglenozoa</taxon>
        <taxon>Kinetoplastea</taxon>
        <taxon>Metakinetoplastina</taxon>
        <taxon>Trypanosomatida</taxon>
        <taxon>Trypanosomatidae</taxon>
        <taxon>Strigomonadinae</taxon>
        <taxon>Angomonas</taxon>
    </lineage>
</organism>
<dbReference type="AlphaFoldDB" id="A0A7G2CL48"/>
<feature type="compositionally biased region" description="Acidic residues" evidence="1">
    <location>
        <begin position="221"/>
        <end position="232"/>
    </location>
</feature>
<gene>
    <name evidence="2" type="ORF">ADEAN_000679800</name>
</gene>
<sequence length="241" mass="28301">MPPGWLYDDVMEFIEQVVQFFQLTPPPTTEKMFLEKQKHNAAAQQEDQSLYVFRPLSPFVQRLVIPFGRRTGLLYGNPRLLLTSAPLAKAVLTEEEGKNPLQACLEENDYRSRLYLTKLSEEEGEKLFQMSLLRQQIATYENNNNENDEEQKKKNNIFFTHDADEVFLMKQEEVEEEIEAARRALSLDRYLFSPDLLLEIKKMKQKKLVSRHERLLVDSFTDGEDDEEEEMTSDDRKVSKK</sequence>
<name>A0A7G2CL48_9TRYP</name>
<dbReference type="VEuPathDB" id="TriTrypDB:ADEAN_000679800"/>
<dbReference type="EMBL" id="LR877157">
    <property type="protein sequence ID" value="CAD2219293.1"/>
    <property type="molecule type" value="Genomic_DNA"/>
</dbReference>
<protein>
    <submittedName>
        <fullName evidence="2">Uncharacterized protein</fullName>
    </submittedName>
</protein>
<keyword evidence="3" id="KW-1185">Reference proteome</keyword>
<feature type="region of interest" description="Disordered" evidence="1">
    <location>
        <begin position="219"/>
        <end position="241"/>
    </location>
</feature>
<proteinExistence type="predicted"/>
<evidence type="ECO:0000313" key="3">
    <source>
        <dbReference type="Proteomes" id="UP000515908"/>
    </source>
</evidence>
<accession>A0A7G2CL48</accession>
<reference evidence="2 3" key="1">
    <citation type="submission" date="2020-08" db="EMBL/GenBank/DDBJ databases">
        <authorList>
            <person name="Newling K."/>
            <person name="Davey J."/>
            <person name="Forrester S."/>
        </authorList>
    </citation>
    <scope>NUCLEOTIDE SEQUENCE [LARGE SCALE GENOMIC DNA]</scope>
    <source>
        <strain evidence="3">Crithidia deanei Carvalho (ATCC PRA-265)</strain>
    </source>
</reference>
<evidence type="ECO:0000256" key="1">
    <source>
        <dbReference type="SAM" id="MobiDB-lite"/>
    </source>
</evidence>
<evidence type="ECO:0000313" key="2">
    <source>
        <dbReference type="EMBL" id="CAD2219293.1"/>
    </source>
</evidence>
<dbReference type="Proteomes" id="UP000515908">
    <property type="component" value="Chromosome 13"/>
</dbReference>